<name>A0AAV4BYG4_9GAST</name>
<accession>A0AAV4BYG4</accession>
<evidence type="ECO:0000313" key="1">
    <source>
        <dbReference type="EMBL" id="GFO23848.1"/>
    </source>
</evidence>
<organism evidence="1 2">
    <name type="scientific">Plakobranchus ocellatus</name>
    <dbReference type="NCBI Taxonomy" id="259542"/>
    <lineage>
        <taxon>Eukaryota</taxon>
        <taxon>Metazoa</taxon>
        <taxon>Spiralia</taxon>
        <taxon>Lophotrochozoa</taxon>
        <taxon>Mollusca</taxon>
        <taxon>Gastropoda</taxon>
        <taxon>Heterobranchia</taxon>
        <taxon>Euthyneura</taxon>
        <taxon>Panpulmonata</taxon>
        <taxon>Sacoglossa</taxon>
        <taxon>Placobranchoidea</taxon>
        <taxon>Plakobranchidae</taxon>
        <taxon>Plakobranchus</taxon>
    </lineage>
</organism>
<protein>
    <submittedName>
        <fullName evidence="1">Uncharacterized protein</fullName>
    </submittedName>
</protein>
<dbReference type="AlphaFoldDB" id="A0AAV4BYG4"/>
<dbReference type="EMBL" id="BLXT01005539">
    <property type="protein sequence ID" value="GFO23848.1"/>
    <property type="molecule type" value="Genomic_DNA"/>
</dbReference>
<gene>
    <name evidence="1" type="ORF">PoB_005035300</name>
</gene>
<dbReference type="Proteomes" id="UP000735302">
    <property type="component" value="Unassembled WGS sequence"/>
</dbReference>
<comment type="caution">
    <text evidence="1">The sequence shown here is derived from an EMBL/GenBank/DDBJ whole genome shotgun (WGS) entry which is preliminary data.</text>
</comment>
<sequence>MQLSRVFLFGPTAAESFAGYDQVIVVYLKIDVNLLRRPLCTPHIEILDVSRALDLSQNTIIALTATGHAQPAVCDARVLSRKYESTCRKCVAD</sequence>
<keyword evidence="2" id="KW-1185">Reference proteome</keyword>
<proteinExistence type="predicted"/>
<evidence type="ECO:0000313" key="2">
    <source>
        <dbReference type="Proteomes" id="UP000735302"/>
    </source>
</evidence>
<reference evidence="1 2" key="1">
    <citation type="journal article" date="2021" name="Elife">
        <title>Chloroplast acquisition without the gene transfer in kleptoplastic sea slugs, Plakobranchus ocellatus.</title>
        <authorList>
            <person name="Maeda T."/>
            <person name="Takahashi S."/>
            <person name="Yoshida T."/>
            <person name="Shimamura S."/>
            <person name="Takaki Y."/>
            <person name="Nagai Y."/>
            <person name="Toyoda A."/>
            <person name="Suzuki Y."/>
            <person name="Arimoto A."/>
            <person name="Ishii H."/>
            <person name="Satoh N."/>
            <person name="Nishiyama T."/>
            <person name="Hasebe M."/>
            <person name="Maruyama T."/>
            <person name="Minagawa J."/>
            <person name="Obokata J."/>
            <person name="Shigenobu S."/>
        </authorList>
    </citation>
    <scope>NUCLEOTIDE SEQUENCE [LARGE SCALE GENOMIC DNA]</scope>
</reference>